<dbReference type="Proteomes" id="UP001597260">
    <property type="component" value="Unassembled WGS sequence"/>
</dbReference>
<comment type="caution">
    <text evidence="6">The sequence shown here is derived from an EMBL/GenBank/DDBJ whole genome shotgun (WGS) entry which is preliminary data.</text>
</comment>
<keyword evidence="3" id="KW-0804">Transcription</keyword>
<reference evidence="7" key="1">
    <citation type="journal article" date="2019" name="Int. J. Syst. Evol. Microbiol.">
        <title>The Global Catalogue of Microorganisms (GCM) 10K type strain sequencing project: providing services to taxonomists for standard genome sequencing and annotation.</title>
        <authorList>
            <consortium name="The Broad Institute Genomics Platform"/>
            <consortium name="The Broad Institute Genome Sequencing Center for Infectious Disease"/>
            <person name="Wu L."/>
            <person name="Ma J."/>
        </authorList>
    </citation>
    <scope>NUCLEOTIDE SEQUENCE [LARGE SCALE GENOMIC DNA]</scope>
    <source>
        <strain evidence="7">JCM 31037</strain>
    </source>
</reference>
<feature type="domain" description="HTH tetR-type" evidence="5">
    <location>
        <begin position="9"/>
        <end position="69"/>
    </location>
</feature>
<dbReference type="InterPro" id="IPR009057">
    <property type="entry name" value="Homeodomain-like_sf"/>
</dbReference>
<evidence type="ECO:0000256" key="1">
    <source>
        <dbReference type="ARBA" id="ARBA00023015"/>
    </source>
</evidence>
<dbReference type="InterPro" id="IPR001647">
    <property type="entry name" value="HTH_TetR"/>
</dbReference>
<dbReference type="Gene3D" id="1.10.357.10">
    <property type="entry name" value="Tetracycline Repressor, domain 2"/>
    <property type="match status" value="1"/>
</dbReference>
<dbReference type="Pfam" id="PF00440">
    <property type="entry name" value="TetR_N"/>
    <property type="match status" value="1"/>
</dbReference>
<gene>
    <name evidence="6" type="ORF">ACFQ4H_11645</name>
</gene>
<evidence type="ECO:0000259" key="5">
    <source>
        <dbReference type="PROSITE" id="PS50977"/>
    </source>
</evidence>
<proteinExistence type="predicted"/>
<dbReference type="SUPFAM" id="SSF46689">
    <property type="entry name" value="Homeodomain-like"/>
    <property type="match status" value="1"/>
</dbReference>
<protein>
    <submittedName>
        <fullName evidence="6">TetR/AcrR family transcriptional regulator</fullName>
    </submittedName>
</protein>
<name>A0ABW3YB90_9ACTN</name>
<evidence type="ECO:0000256" key="3">
    <source>
        <dbReference type="ARBA" id="ARBA00023163"/>
    </source>
</evidence>
<dbReference type="PANTHER" id="PTHR30055:SF234">
    <property type="entry name" value="HTH-TYPE TRANSCRIPTIONAL REGULATOR BETI"/>
    <property type="match status" value="1"/>
</dbReference>
<organism evidence="6 7">
    <name type="scientific">Micromonospora sonneratiae</name>
    <dbReference type="NCBI Taxonomy" id="1184706"/>
    <lineage>
        <taxon>Bacteria</taxon>
        <taxon>Bacillati</taxon>
        <taxon>Actinomycetota</taxon>
        <taxon>Actinomycetes</taxon>
        <taxon>Micromonosporales</taxon>
        <taxon>Micromonosporaceae</taxon>
        <taxon>Micromonospora</taxon>
    </lineage>
</organism>
<dbReference type="InterPro" id="IPR050109">
    <property type="entry name" value="HTH-type_TetR-like_transc_reg"/>
</dbReference>
<dbReference type="PROSITE" id="PS50977">
    <property type="entry name" value="HTH_TETR_2"/>
    <property type="match status" value="1"/>
</dbReference>
<evidence type="ECO:0000313" key="6">
    <source>
        <dbReference type="EMBL" id="MFD1321742.1"/>
    </source>
</evidence>
<evidence type="ECO:0000256" key="2">
    <source>
        <dbReference type="ARBA" id="ARBA00023125"/>
    </source>
</evidence>
<keyword evidence="1" id="KW-0805">Transcription regulation</keyword>
<keyword evidence="7" id="KW-1185">Reference proteome</keyword>
<evidence type="ECO:0000313" key="7">
    <source>
        <dbReference type="Proteomes" id="UP001597260"/>
    </source>
</evidence>
<accession>A0ABW3YB90</accession>
<dbReference type="PANTHER" id="PTHR30055">
    <property type="entry name" value="HTH-TYPE TRANSCRIPTIONAL REGULATOR RUTR"/>
    <property type="match status" value="1"/>
</dbReference>
<feature type="DNA-binding region" description="H-T-H motif" evidence="4">
    <location>
        <begin position="32"/>
        <end position="51"/>
    </location>
</feature>
<dbReference type="RefSeq" id="WP_377569999.1">
    <property type="nucleotide sequence ID" value="NZ_JBHTMP010000014.1"/>
</dbReference>
<evidence type="ECO:0000256" key="4">
    <source>
        <dbReference type="PROSITE-ProRule" id="PRU00335"/>
    </source>
</evidence>
<keyword evidence="2 4" id="KW-0238">DNA-binding</keyword>
<dbReference type="EMBL" id="JBHTMP010000014">
    <property type="protein sequence ID" value="MFD1321742.1"/>
    <property type="molecule type" value="Genomic_DNA"/>
</dbReference>
<sequence length="185" mass="20144">MNPEDPRARRTRASLRSAVLELAADHDLNDITMAAVARRASVNRATIYAHYRDQDELVTDAMEEAVAQVARAAGLCPLDAPPDRAPEQLVDLFEHVAVNATLYRRMLGPQGSARFAARMRSRLAEELEARFAAGNRPSGYGDVPPDLHACYLAGALVGVIAGWIARPDGPSVAELAGATWRLFRR</sequence>